<evidence type="ECO:0000313" key="1">
    <source>
        <dbReference type="EMBL" id="PIR97527.1"/>
    </source>
</evidence>
<evidence type="ECO:0000313" key="2">
    <source>
        <dbReference type="Proteomes" id="UP000230557"/>
    </source>
</evidence>
<protein>
    <submittedName>
        <fullName evidence="1">Uncharacterized protein</fullName>
    </submittedName>
</protein>
<gene>
    <name evidence="1" type="ORF">COT91_00945</name>
</gene>
<reference evidence="2" key="1">
    <citation type="submission" date="2017-09" db="EMBL/GenBank/DDBJ databases">
        <title>Depth-based differentiation of microbial function through sediment-hosted aquifers and enrichment of novel symbionts in the deep terrestrial subsurface.</title>
        <authorList>
            <person name="Probst A.J."/>
            <person name="Ladd B."/>
            <person name="Jarett J.K."/>
            <person name="Geller-Mcgrath D.E."/>
            <person name="Sieber C.M.K."/>
            <person name="Emerson J.B."/>
            <person name="Anantharaman K."/>
            <person name="Thomas B.C."/>
            <person name="Malmstrom R."/>
            <person name="Stieglmeier M."/>
            <person name="Klingl A."/>
            <person name="Woyke T."/>
            <person name="Ryan C.M."/>
            <person name="Banfield J.F."/>
        </authorList>
    </citation>
    <scope>NUCLEOTIDE SEQUENCE [LARGE SCALE GENOMIC DNA]</scope>
</reference>
<feature type="non-terminal residue" evidence="1">
    <location>
        <position position="103"/>
    </location>
</feature>
<comment type="caution">
    <text evidence="1">The sequence shown here is derived from an EMBL/GenBank/DDBJ whole genome shotgun (WGS) entry which is preliminary data.</text>
</comment>
<dbReference type="Proteomes" id="UP000230557">
    <property type="component" value="Unassembled WGS sequence"/>
</dbReference>
<sequence length="103" mass="11815">MIPSQKSIDELKEIAKREFGVEWTDKEASDAAYNLLNYFDTLMKWAGDDIKTYLRLEKEPQGFAIEGDQLITCGLCGKLSPARECWKDKHGLKCRLCQKAVRD</sequence>
<dbReference type="AlphaFoldDB" id="A0A2H0VEJ6"/>
<organism evidence="1 2">
    <name type="scientific">Candidatus Doudnabacteria bacterium CG10_big_fil_rev_8_21_14_0_10_41_10</name>
    <dbReference type="NCBI Taxonomy" id="1974551"/>
    <lineage>
        <taxon>Bacteria</taxon>
        <taxon>Candidatus Doudnaibacteriota</taxon>
    </lineage>
</organism>
<dbReference type="EMBL" id="PFAJ01000012">
    <property type="protein sequence ID" value="PIR97527.1"/>
    <property type="molecule type" value="Genomic_DNA"/>
</dbReference>
<proteinExistence type="predicted"/>
<accession>A0A2H0VEJ6</accession>
<name>A0A2H0VEJ6_9BACT</name>